<sequence length="72" mass="7612">MENFMVADARAVAIATPSICESLLLALEANGVLSRAEIDAETTLDQAGSQSTADMMAASNLVSRIREGKNNR</sequence>
<dbReference type="EMBL" id="PVBR01000018">
    <property type="protein sequence ID" value="PRD41621.1"/>
    <property type="molecule type" value="Genomic_DNA"/>
</dbReference>
<dbReference type="AlphaFoldDB" id="A0A2S9IM67"/>
<gene>
    <name evidence="1" type="ORF">C5748_20290</name>
</gene>
<organism evidence="1 2">
    <name type="scientific">Phyllobacterium phragmitis</name>
    <dbReference type="NCBI Taxonomy" id="2670329"/>
    <lineage>
        <taxon>Bacteria</taxon>
        <taxon>Pseudomonadati</taxon>
        <taxon>Pseudomonadota</taxon>
        <taxon>Alphaproteobacteria</taxon>
        <taxon>Hyphomicrobiales</taxon>
        <taxon>Phyllobacteriaceae</taxon>
        <taxon>Phyllobacterium</taxon>
    </lineage>
</organism>
<accession>A0A2S9IM67</accession>
<keyword evidence="2" id="KW-1185">Reference proteome</keyword>
<evidence type="ECO:0000313" key="1">
    <source>
        <dbReference type="EMBL" id="PRD41621.1"/>
    </source>
</evidence>
<reference evidence="1 2" key="1">
    <citation type="submission" date="2018-02" db="EMBL/GenBank/DDBJ databases">
        <title>The draft genome of Phyllobacterium sp. 1N-3.</title>
        <authorList>
            <person name="Liu L."/>
            <person name="Li L."/>
            <person name="Zhang X."/>
            <person name="Wang T."/>
            <person name="Liang L."/>
        </authorList>
    </citation>
    <scope>NUCLEOTIDE SEQUENCE [LARGE SCALE GENOMIC DNA]</scope>
    <source>
        <strain evidence="1 2">1N-3</strain>
    </source>
</reference>
<protein>
    <submittedName>
        <fullName evidence="1">Uncharacterized protein</fullName>
    </submittedName>
</protein>
<proteinExistence type="predicted"/>
<evidence type="ECO:0000313" key="2">
    <source>
        <dbReference type="Proteomes" id="UP000239434"/>
    </source>
</evidence>
<name>A0A2S9IM67_9HYPH</name>
<comment type="caution">
    <text evidence="1">The sequence shown here is derived from an EMBL/GenBank/DDBJ whole genome shotgun (WGS) entry which is preliminary data.</text>
</comment>
<dbReference type="Proteomes" id="UP000239434">
    <property type="component" value="Unassembled WGS sequence"/>
</dbReference>